<accession>A0A8S0ZXG6</accession>
<organism evidence="3 4">
    <name type="scientific">Arctia plantaginis</name>
    <name type="common">Wood tiger moth</name>
    <name type="synonym">Phalaena plantaginis</name>
    <dbReference type="NCBI Taxonomy" id="874455"/>
    <lineage>
        <taxon>Eukaryota</taxon>
        <taxon>Metazoa</taxon>
        <taxon>Ecdysozoa</taxon>
        <taxon>Arthropoda</taxon>
        <taxon>Hexapoda</taxon>
        <taxon>Insecta</taxon>
        <taxon>Pterygota</taxon>
        <taxon>Neoptera</taxon>
        <taxon>Endopterygota</taxon>
        <taxon>Lepidoptera</taxon>
        <taxon>Glossata</taxon>
        <taxon>Ditrysia</taxon>
        <taxon>Noctuoidea</taxon>
        <taxon>Erebidae</taxon>
        <taxon>Arctiinae</taxon>
        <taxon>Arctia</taxon>
    </lineage>
</organism>
<dbReference type="EMBL" id="CADEBC010000497">
    <property type="protein sequence ID" value="CAB3238316.1"/>
    <property type="molecule type" value="Genomic_DNA"/>
</dbReference>
<evidence type="ECO:0000313" key="4">
    <source>
        <dbReference type="Proteomes" id="UP000494106"/>
    </source>
</evidence>
<dbReference type="OrthoDB" id="7419039at2759"/>
<dbReference type="Proteomes" id="UP000494106">
    <property type="component" value="Unassembled WGS sequence"/>
</dbReference>
<comment type="caution">
    <text evidence="3">The sequence shown here is derived from an EMBL/GenBank/DDBJ whole genome shotgun (WGS) entry which is preliminary data.</text>
</comment>
<feature type="region of interest" description="Disordered" evidence="1">
    <location>
        <begin position="402"/>
        <end position="421"/>
    </location>
</feature>
<evidence type="ECO:0000313" key="3">
    <source>
        <dbReference type="EMBL" id="CAB3238316.1"/>
    </source>
</evidence>
<feature type="chain" id="PRO_5035849170" evidence="2">
    <location>
        <begin position="23"/>
        <end position="569"/>
    </location>
</feature>
<evidence type="ECO:0000256" key="1">
    <source>
        <dbReference type="SAM" id="MobiDB-lite"/>
    </source>
</evidence>
<feature type="region of interest" description="Disordered" evidence="1">
    <location>
        <begin position="268"/>
        <end position="314"/>
    </location>
</feature>
<gene>
    <name evidence="3" type="ORF">APLA_LOCUS7391</name>
</gene>
<feature type="signal peptide" evidence="2">
    <location>
        <begin position="1"/>
        <end position="22"/>
    </location>
</feature>
<keyword evidence="4" id="KW-1185">Reference proteome</keyword>
<evidence type="ECO:0000256" key="2">
    <source>
        <dbReference type="SAM" id="SignalP"/>
    </source>
</evidence>
<dbReference type="AlphaFoldDB" id="A0A8S0ZXG6"/>
<name>A0A8S0ZXG6_ARCPL</name>
<reference evidence="3 4" key="1">
    <citation type="submission" date="2020-04" db="EMBL/GenBank/DDBJ databases">
        <authorList>
            <person name="Wallbank WR R."/>
            <person name="Pardo Diaz C."/>
            <person name="Kozak K."/>
            <person name="Martin S."/>
            <person name="Jiggins C."/>
            <person name="Moest M."/>
            <person name="Warren A I."/>
            <person name="Byers J.R.P. K."/>
            <person name="Montejo-Kovacevich G."/>
            <person name="Yen C E."/>
        </authorList>
    </citation>
    <scope>NUCLEOTIDE SEQUENCE [LARGE SCALE GENOMIC DNA]</scope>
</reference>
<protein>
    <submittedName>
        <fullName evidence="3">Uncharacterized protein</fullName>
    </submittedName>
</protein>
<feature type="compositionally biased region" description="Basic and acidic residues" evidence="1">
    <location>
        <begin position="297"/>
        <end position="306"/>
    </location>
</feature>
<sequence>MDLKTVFVHVWFFNCLIFNATATPPRFERNKLRDQVKQAHVYRGREAKTDGNVNKLSISTLNRKEVRRKATRTDAIQRQGLRKTAEKNVQATTNNAFIEFDMRRAFVPKLVVSKQEKSITETIENTHSGDKSNDLNKAVLNEKSIESDSETVNIDKKVLDRILQLEKELIVMKDRVKNDTETIDDLKTKVLQKDKELTEFSFNNQSLADNKIAIKNQETIAPKEDFSSITPISIEIQRTEPKRVQKAGRKQFGADPQTKDMEIYAFENDNAQPMNKPDKDNPTYPIEENPDYDQLDVDDRNNKEEYGQGDPGDLVFGINEKDNFMNYDEYKKKLHEERIADGIDWKKFNPQSFLSQISSEIKARSRPPFEYQELPPLVPKSGRRMIPDSALNLTKANSLSPLNTHMYGESKRTPNKITPLYAPVPPKHRKLILTTVLPEPTKLLPSNFDVFKTNNDAYPSNRFIPKNRRRNLAPQAGKQKIILDSTELLIRSFLGRMNKGRPQAQKPYDFEVIKQKMNREGVKRRQMIHERVARRMNQKTSGRRNMNSDEVVYDSQELFKDPFLNDSLI</sequence>
<keyword evidence="2" id="KW-0732">Signal</keyword>
<proteinExistence type="predicted"/>